<dbReference type="SUPFAM" id="SSF158682">
    <property type="entry name" value="TerB-like"/>
    <property type="match status" value="1"/>
</dbReference>
<keyword evidence="2" id="KW-1185">Reference proteome</keyword>
<proteinExistence type="predicted"/>
<evidence type="ECO:0000313" key="1">
    <source>
        <dbReference type="EMBL" id="MFD1015053.1"/>
    </source>
</evidence>
<evidence type="ECO:0000313" key="2">
    <source>
        <dbReference type="Proteomes" id="UP001597086"/>
    </source>
</evidence>
<comment type="caution">
    <text evidence="1">The sequence shown here is derived from an EMBL/GenBank/DDBJ whole genome shotgun (WGS) entry which is preliminary data.</text>
</comment>
<evidence type="ECO:0008006" key="3">
    <source>
        <dbReference type="Google" id="ProtNLM"/>
    </source>
</evidence>
<organism evidence="1 2">
    <name type="scientific">Winogradskyella rapida</name>
    <dbReference type="NCBI Taxonomy" id="549701"/>
    <lineage>
        <taxon>Bacteria</taxon>
        <taxon>Pseudomonadati</taxon>
        <taxon>Bacteroidota</taxon>
        <taxon>Flavobacteriia</taxon>
        <taxon>Flavobacteriales</taxon>
        <taxon>Flavobacteriaceae</taxon>
        <taxon>Winogradskyella</taxon>
    </lineage>
</organism>
<sequence>MALFTILTVATEIASNEKAMEGLSQFAKKGSNAIKNFLKDEDDLPELTEKDLDIIFEFTEMISSLLGQGAKVNQHLSIDKMKVVSEIIDELCLSKNGYMQEPLLNYLGLSVEKFEENIAQRIKNPFTIKKITRYVAKYELEDEFYSYLCRVMMSDNIVTVDEQEFLDTISDSFGINKFDKRALETSFKE</sequence>
<accession>A0ABW3KR16</accession>
<reference evidence="2" key="1">
    <citation type="journal article" date="2019" name="Int. J. Syst. Evol. Microbiol.">
        <title>The Global Catalogue of Microorganisms (GCM) 10K type strain sequencing project: providing services to taxonomists for standard genome sequencing and annotation.</title>
        <authorList>
            <consortium name="The Broad Institute Genomics Platform"/>
            <consortium name="The Broad Institute Genome Sequencing Center for Infectious Disease"/>
            <person name="Wu L."/>
            <person name="Ma J."/>
        </authorList>
    </citation>
    <scope>NUCLEOTIDE SEQUENCE [LARGE SCALE GENOMIC DNA]</scope>
    <source>
        <strain evidence="2">CCUG 56098</strain>
    </source>
</reference>
<dbReference type="InterPro" id="IPR029024">
    <property type="entry name" value="TerB-like"/>
</dbReference>
<protein>
    <recommendedName>
        <fullName evidence="3">Tellurite resistance protein TerB</fullName>
    </recommendedName>
</protein>
<dbReference type="Proteomes" id="UP001597086">
    <property type="component" value="Unassembled WGS sequence"/>
</dbReference>
<name>A0ABW3KR16_9FLAO</name>
<dbReference type="RefSeq" id="WP_386114217.1">
    <property type="nucleotide sequence ID" value="NZ_JBHTKM010000017.1"/>
</dbReference>
<dbReference type="EMBL" id="JBHTKM010000017">
    <property type="protein sequence ID" value="MFD1015053.1"/>
    <property type="molecule type" value="Genomic_DNA"/>
</dbReference>
<gene>
    <name evidence="1" type="ORF">ACFQ13_03880</name>
</gene>